<dbReference type="GO" id="GO:0005992">
    <property type="term" value="P:trehalose biosynthetic process"/>
    <property type="evidence" value="ECO:0007669"/>
    <property type="project" value="UniProtKB-UniPathway"/>
</dbReference>
<comment type="caution">
    <text evidence="5">The sequence shown here is derived from an EMBL/GenBank/DDBJ whole genome shotgun (WGS) entry which is preliminary data.</text>
</comment>
<reference evidence="5" key="1">
    <citation type="journal article" date="2014" name="Int. J. Syst. Evol. Microbiol.">
        <title>Complete genome sequence of Corynebacterium casei LMG S-19264T (=DSM 44701T), isolated from a smear-ripened cheese.</title>
        <authorList>
            <consortium name="US DOE Joint Genome Institute (JGI-PGF)"/>
            <person name="Walter F."/>
            <person name="Albersmeier A."/>
            <person name="Kalinowski J."/>
            <person name="Ruckert C."/>
        </authorList>
    </citation>
    <scope>NUCLEOTIDE SEQUENCE</scope>
    <source>
        <strain evidence="5">CCM 7684</strain>
    </source>
</reference>
<dbReference type="AlphaFoldDB" id="A0A8J2YGR5"/>
<evidence type="ECO:0000313" key="5">
    <source>
        <dbReference type="EMBL" id="GGE37374.1"/>
    </source>
</evidence>
<comment type="function">
    <text evidence="4">Removes the phosphate from trehalose 6-phosphate to produce free trehalose.</text>
</comment>
<dbReference type="NCBIfam" id="TIGR01484">
    <property type="entry name" value="HAD-SF-IIB"/>
    <property type="match status" value="1"/>
</dbReference>
<dbReference type="InterPro" id="IPR006379">
    <property type="entry name" value="HAD-SF_hydro_IIB"/>
</dbReference>
<evidence type="ECO:0000256" key="3">
    <source>
        <dbReference type="ARBA" id="ARBA00022801"/>
    </source>
</evidence>
<keyword evidence="4" id="KW-0460">Magnesium</keyword>
<dbReference type="PANTHER" id="PTHR43768">
    <property type="entry name" value="TREHALOSE 6-PHOSPHATE PHOSPHATASE"/>
    <property type="match status" value="1"/>
</dbReference>
<dbReference type="PANTHER" id="PTHR43768:SF3">
    <property type="entry name" value="TREHALOSE 6-PHOSPHATE PHOSPHATASE"/>
    <property type="match status" value="1"/>
</dbReference>
<dbReference type="EMBL" id="BMCP01000001">
    <property type="protein sequence ID" value="GGE37374.1"/>
    <property type="molecule type" value="Genomic_DNA"/>
</dbReference>
<dbReference type="SUPFAM" id="SSF56784">
    <property type="entry name" value="HAD-like"/>
    <property type="match status" value="1"/>
</dbReference>
<reference evidence="5" key="2">
    <citation type="submission" date="2020-09" db="EMBL/GenBank/DDBJ databases">
        <authorList>
            <person name="Sun Q."/>
            <person name="Sedlacek I."/>
        </authorList>
    </citation>
    <scope>NUCLEOTIDE SEQUENCE</scope>
    <source>
        <strain evidence="5">CCM 7684</strain>
    </source>
</reference>
<evidence type="ECO:0000313" key="6">
    <source>
        <dbReference type="Proteomes" id="UP000602745"/>
    </source>
</evidence>
<dbReference type="NCBIfam" id="TIGR00685">
    <property type="entry name" value="T6PP"/>
    <property type="match status" value="1"/>
</dbReference>
<dbReference type="GO" id="GO:0004805">
    <property type="term" value="F:trehalose-phosphatase activity"/>
    <property type="evidence" value="ECO:0007669"/>
    <property type="project" value="UniProtKB-EC"/>
</dbReference>
<dbReference type="InterPro" id="IPR044651">
    <property type="entry name" value="OTSB-like"/>
</dbReference>
<evidence type="ECO:0000256" key="1">
    <source>
        <dbReference type="ARBA" id="ARBA00005199"/>
    </source>
</evidence>
<dbReference type="InterPro" id="IPR036412">
    <property type="entry name" value="HAD-like_sf"/>
</dbReference>
<evidence type="ECO:0000256" key="2">
    <source>
        <dbReference type="ARBA" id="ARBA00008770"/>
    </source>
</evidence>
<keyword evidence="6" id="KW-1185">Reference proteome</keyword>
<comment type="similarity">
    <text evidence="2 4">Belongs to the trehalose phosphatase family.</text>
</comment>
<name>A0A8J2YGR5_9RHOB</name>
<keyword evidence="4" id="KW-0479">Metal-binding</keyword>
<keyword evidence="3 4" id="KW-0378">Hydrolase</keyword>
<dbReference type="Gene3D" id="3.30.70.1020">
    <property type="entry name" value="Trehalose-6-phosphate phosphatase related protein, domain 2"/>
    <property type="match status" value="1"/>
</dbReference>
<dbReference type="Gene3D" id="3.40.50.1000">
    <property type="entry name" value="HAD superfamily/HAD-like"/>
    <property type="match status" value="1"/>
</dbReference>
<dbReference type="GO" id="GO:0046872">
    <property type="term" value="F:metal ion binding"/>
    <property type="evidence" value="ECO:0007669"/>
    <property type="project" value="UniProtKB-KW"/>
</dbReference>
<dbReference type="InterPro" id="IPR023214">
    <property type="entry name" value="HAD_sf"/>
</dbReference>
<protein>
    <recommendedName>
        <fullName evidence="4">Trehalose 6-phosphate phosphatase</fullName>
        <ecNumber evidence="4">3.1.3.12</ecNumber>
    </recommendedName>
</protein>
<dbReference type="InterPro" id="IPR003337">
    <property type="entry name" value="Trehalose_PPase"/>
</dbReference>
<dbReference type="EC" id="3.1.3.12" evidence="4"/>
<comment type="cofactor">
    <cofactor evidence="4">
        <name>Mg(2+)</name>
        <dbReference type="ChEBI" id="CHEBI:18420"/>
    </cofactor>
</comment>
<proteinExistence type="inferred from homology"/>
<dbReference type="CDD" id="cd01627">
    <property type="entry name" value="HAD_TPP"/>
    <property type="match status" value="1"/>
</dbReference>
<dbReference type="Proteomes" id="UP000602745">
    <property type="component" value="Unassembled WGS sequence"/>
</dbReference>
<sequence length="261" mass="27838">MTIDTAEDAVAKSDPDCHSRPLPEDLTGWALFLDIDGTLLDLAAAPTEVVVPEWMPGALERLSRRLDGALALVTGRALENADELFTPHRFAVAGLHGADIRFASGQMHMAPRSSFLDPLRNELASLAALNPGLVLEDKQAGVAIHYRLAPKFGDGLIAKLTNFAEASAGAFEVQLGKMVVEVRPAGANKGTAVTALLSQPPFQGRKPLAIGDDLTDEAMFVVVNAYGGRAVRVGRPDRPTVATAEVDQAEDVRNWLERIAA</sequence>
<comment type="pathway">
    <text evidence="1 4">Glycan biosynthesis; trehalose biosynthesis.</text>
</comment>
<dbReference type="RefSeq" id="WP_188408895.1">
    <property type="nucleotide sequence ID" value="NZ_BMCP01000001.1"/>
</dbReference>
<dbReference type="UniPathway" id="UPA00299"/>
<dbReference type="Pfam" id="PF02358">
    <property type="entry name" value="Trehalose_PPase"/>
    <property type="match status" value="1"/>
</dbReference>
<comment type="catalytic activity">
    <reaction evidence="4">
        <text>alpha,alpha-trehalose 6-phosphate + H2O = alpha,alpha-trehalose + phosphate</text>
        <dbReference type="Rhea" id="RHEA:23420"/>
        <dbReference type="ChEBI" id="CHEBI:15377"/>
        <dbReference type="ChEBI" id="CHEBI:16551"/>
        <dbReference type="ChEBI" id="CHEBI:43474"/>
        <dbReference type="ChEBI" id="CHEBI:58429"/>
        <dbReference type="EC" id="3.1.3.12"/>
    </reaction>
</comment>
<evidence type="ECO:0000256" key="4">
    <source>
        <dbReference type="RuleBase" id="RU361117"/>
    </source>
</evidence>
<organism evidence="5 6">
    <name type="scientific">Agaricicola taiwanensis</name>
    <dbReference type="NCBI Taxonomy" id="591372"/>
    <lineage>
        <taxon>Bacteria</taxon>
        <taxon>Pseudomonadati</taxon>
        <taxon>Pseudomonadota</taxon>
        <taxon>Alphaproteobacteria</taxon>
        <taxon>Rhodobacterales</taxon>
        <taxon>Paracoccaceae</taxon>
        <taxon>Agaricicola</taxon>
    </lineage>
</organism>
<gene>
    <name evidence="5" type="primary">otsB</name>
    <name evidence="5" type="ORF">GCM10007276_13500</name>
</gene>
<accession>A0A8J2YGR5</accession>